<proteinExistence type="predicted"/>
<evidence type="ECO:0000313" key="1">
    <source>
        <dbReference type="EMBL" id="MBB5636562.1"/>
    </source>
</evidence>
<dbReference type="AlphaFoldDB" id="A0A7W9DYT3"/>
<accession>A0A7W9DYT3</accession>
<protein>
    <submittedName>
        <fullName evidence="1">Uncharacterized protein</fullName>
    </submittedName>
</protein>
<sequence>MLVYIFESVNLDGKGRYFLHRNIGPLSFDNKSAYFIKKNILSKTISAVNRLYTESVNLGVGIS</sequence>
<organism evidence="1 2">
    <name type="scientific">Pedobacter cryoconitis</name>
    <dbReference type="NCBI Taxonomy" id="188932"/>
    <lineage>
        <taxon>Bacteria</taxon>
        <taxon>Pseudomonadati</taxon>
        <taxon>Bacteroidota</taxon>
        <taxon>Sphingobacteriia</taxon>
        <taxon>Sphingobacteriales</taxon>
        <taxon>Sphingobacteriaceae</taxon>
        <taxon>Pedobacter</taxon>
    </lineage>
</organism>
<name>A0A7W9DYT3_9SPHI</name>
<dbReference type="EMBL" id="JACHCE010000003">
    <property type="protein sequence ID" value="MBB5636562.1"/>
    <property type="molecule type" value="Genomic_DNA"/>
</dbReference>
<evidence type="ECO:0000313" key="2">
    <source>
        <dbReference type="Proteomes" id="UP000537204"/>
    </source>
</evidence>
<comment type="caution">
    <text evidence="1">The sequence shown here is derived from an EMBL/GenBank/DDBJ whole genome shotgun (WGS) entry which is preliminary data.</text>
</comment>
<gene>
    <name evidence="1" type="ORF">HDE68_002463</name>
</gene>
<reference evidence="1 2" key="1">
    <citation type="submission" date="2020-08" db="EMBL/GenBank/DDBJ databases">
        <title>Genomic Encyclopedia of Type Strains, Phase IV (KMG-V): Genome sequencing to study the core and pangenomes of soil and plant-associated prokaryotes.</title>
        <authorList>
            <person name="Whitman W."/>
        </authorList>
    </citation>
    <scope>NUCLEOTIDE SEQUENCE [LARGE SCALE GENOMIC DNA]</scope>
    <source>
        <strain evidence="1 2">S3M1</strain>
    </source>
</reference>
<dbReference type="Proteomes" id="UP000537204">
    <property type="component" value="Unassembled WGS sequence"/>
</dbReference>